<dbReference type="Pfam" id="PF00924">
    <property type="entry name" value="MS_channel_2nd"/>
    <property type="match status" value="1"/>
</dbReference>
<gene>
    <name evidence="9" type="ORF">HNQ03_002290</name>
</gene>
<dbReference type="GO" id="GO:0071470">
    <property type="term" value="P:cellular response to osmotic stress"/>
    <property type="evidence" value="ECO:0007669"/>
    <property type="project" value="InterPro"/>
</dbReference>
<dbReference type="Gene3D" id="2.30.30.60">
    <property type="match status" value="1"/>
</dbReference>
<dbReference type="EMBL" id="JABSNO010000018">
    <property type="protein sequence ID" value="NRS93203.1"/>
    <property type="molecule type" value="Genomic_DNA"/>
</dbReference>
<keyword evidence="10" id="KW-1185">Reference proteome</keyword>
<dbReference type="GO" id="GO:0005886">
    <property type="term" value="C:plasma membrane"/>
    <property type="evidence" value="ECO:0007669"/>
    <property type="project" value="TreeGrafter"/>
</dbReference>
<dbReference type="GO" id="GO:0008381">
    <property type="term" value="F:mechanosensitive monoatomic ion channel activity"/>
    <property type="evidence" value="ECO:0007669"/>
    <property type="project" value="InterPro"/>
</dbReference>
<feature type="domain" description="Mechanosensitive ion channel MscS C-terminal" evidence="8">
    <location>
        <begin position="350"/>
        <end position="408"/>
    </location>
</feature>
<dbReference type="InterPro" id="IPR023408">
    <property type="entry name" value="MscS_beta-dom_sf"/>
</dbReference>
<dbReference type="InterPro" id="IPR049278">
    <property type="entry name" value="MS_channel_C"/>
</dbReference>
<accession>A0A8J8G8T1</accession>
<feature type="transmembrane region" description="Helical" evidence="6">
    <location>
        <begin position="184"/>
        <end position="209"/>
    </location>
</feature>
<evidence type="ECO:0000256" key="5">
    <source>
        <dbReference type="ARBA" id="ARBA00023136"/>
    </source>
</evidence>
<dbReference type="SUPFAM" id="SSF50182">
    <property type="entry name" value="Sm-like ribonucleoproteins"/>
    <property type="match status" value="1"/>
</dbReference>
<name>A0A8J8G8T1_9FLAO</name>
<evidence type="ECO:0000256" key="6">
    <source>
        <dbReference type="SAM" id="Phobius"/>
    </source>
</evidence>
<organism evidence="9 10">
    <name type="scientific">Frigoriflavimonas asaccharolytica</name>
    <dbReference type="NCBI Taxonomy" id="2735899"/>
    <lineage>
        <taxon>Bacteria</taxon>
        <taxon>Pseudomonadati</taxon>
        <taxon>Bacteroidota</taxon>
        <taxon>Flavobacteriia</taxon>
        <taxon>Flavobacteriales</taxon>
        <taxon>Weeksellaceae</taxon>
        <taxon>Frigoriflavimonas</taxon>
    </lineage>
</organism>
<evidence type="ECO:0000313" key="9">
    <source>
        <dbReference type="EMBL" id="NRS93203.1"/>
    </source>
</evidence>
<sequence length="418" mass="48059">MEELVQTKDFLQDISDLWHSFVIDNVANGWQSISLVVGKFLIFVAIIYLIDTIFKFLLYFSFKYFVDEERFPMLVAIQKSKITNSIAHLIALIFGKFAFASIFYTRPSAYLYLDKLVDIGVVIVIAGMTFRFLKALEYYYLTKKDFYRIVALRAVSQTIKIFGLFIFSIIAISIIFGIKSGTILGSLGAITAVLVLVFRDTILGFVTGLHVATSRNLKVGDWIGIPKYNLEGFIEDINLLTTKILCFDKTISTIPTYDLLSTEIKNLQVMSETNTRRIKRSIVFNINSFQFVDKILFEKLSHLNLLKEYMEEKRPDIFPENQDSTVNMNIMNGEQLTNIGLFRIYALNYIKNNKHIDQTGDMMVRQMESTPQGLPLEIYCFTNDSVWQNYEAIQSDIFDHLLVASKEFKLEVVQLSKA</sequence>
<evidence type="ECO:0000259" key="7">
    <source>
        <dbReference type="Pfam" id="PF00924"/>
    </source>
</evidence>
<dbReference type="Pfam" id="PF21082">
    <property type="entry name" value="MS_channel_3rd"/>
    <property type="match status" value="1"/>
</dbReference>
<proteinExistence type="inferred from homology"/>
<keyword evidence="3 6" id="KW-0812">Transmembrane</keyword>
<keyword evidence="4 6" id="KW-1133">Transmembrane helix</keyword>
<dbReference type="PANTHER" id="PTHR30414:SF0">
    <property type="entry name" value="MINICONDUCTANCE MECHANOSENSITIVE CHANNEL YBDG"/>
    <property type="match status" value="1"/>
</dbReference>
<dbReference type="InterPro" id="IPR030192">
    <property type="entry name" value="YbdG"/>
</dbReference>
<feature type="domain" description="Mechanosensitive ion channel MscS" evidence="7">
    <location>
        <begin position="200"/>
        <end position="268"/>
    </location>
</feature>
<dbReference type="InterPro" id="IPR010920">
    <property type="entry name" value="LSM_dom_sf"/>
</dbReference>
<dbReference type="AlphaFoldDB" id="A0A8J8G8T1"/>
<dbReference type="Proteomes" id="UP000610746">
    <property type="component" value="Unassembled WGS sequence"/>
</dbReference>
<feature type="transmembrane region" description="Helical" evidence="6">
    <location>
        <begin position="116"/>
        <end position="140"/>
    </location>
</feature>
<dbReference type="InterPro" id="IPR006685">
    <property type="entry name" value="MscS_channel_2nd"/>
</dbReference>
<evidence type="ECO:0000256" key="3">
    <source>
        <dbReference type="ARBA" id="ARBA00022692"/>
    </source>
</evidence>
<feature type="transmembrane region" description="Helical" evidence="6">
    <location>
        <begin position="82"/>
        <end position="104"/>
    </location>
</feature>
<comment type="subcellular location">
    <subcellularLocation>
        <location evidence="1">Endomembrane system</location>
        <topology evidence="1">Multi-pass membrane protein</topology>
    </subcellularLocation>
</comment>
<evidence type="ECO:0000256" key="1">
    <source>
        <dbReference type="ARBA" id="ARBA00004127"/>
    </source>
</evidence>
<feature type="transmembrane region" description="Helical" evidence="6">
    <location>
        <begin position="40"/>
        <end position="62"/>
    </location>
</feature>
<reference evidence="9" key="1">
    <citation type="submission" date="2020-05" db="EMBL/GenBank/DDBJ databases">
        <title>Genomic Encyclopedia of Type Strains, Phase IV (KMG-V): Genome sequencing to study the core and pangenomes of soil and plant-associated prokaryotes.</title>
        <authorList>
            <person name="Whitman W."/>
        </authorList>
    </citation>
    <scope>NUCLEOTIDE SEQUENCE</scope>
    <source>
        <strain evidence="9">16F</strain>
    </source>
</reference>
<dbReference type="RefSeq" id="WP_173779779.1">
    <property type="nucleotide sequence ID" value="NZ_JABSNO010000018.1"/>
</dbReference>
<keyword evidence="5 6" id="KW-0472">Membrane</keyword>
<evidence type="ECO:0000256" key="4">
    <source>
        <dbReference type="ARBA" id="ARBA00022989"/>
    </source>
</evidence>
<comment type="caution">
    <text evidence="9">The sequence shown here is derived from an EMBL/GenBank/DDBJ whole genome shotgun (WGS) entry which is preliminary data.</text>
</comment>
<dbReference type="PANTHER" id="PTHR30414">
    <property type="entry name" value="MINICONDUCTANCE MECHANOSENSITIVE CHANNEL YBDG"/>
    <property type="match status" value="1"/>
</dbReference>
<protein>
    <submittedName>
        <fullName evidence="9">Miniconductance mechanosensitive channel</fullName>
    </submittedName>
</protein>
<evidence type="ECO:0000256" key="2">
    <source>
        <dbReference type="ARBA" id="ARBA00008017"/>
    </source>
</evidence>
<evidence type="ECO:0000259" key="8">
    <source>
        <dbReference type="Pfam" id="PF21082"/>
    </source>
</evidence>
<comment type="similarity">
    <text evidence="2">Belongs to the MscS (TC 1.A.23) family.</text>
</comment>
<evidence type="ECO:0000313" key="10">
    <source>
        <dbReference type="Proteomes" id="UP000610746"/>
    </source>
</evidence>
<dbReference type="GO" id="GO:0012505">
    <property type="term" value="C:endomembrane system"/>
    <property type="evidence" value="ECO:0007669"/>
    <property type="project" value="UniProtKB-SubCell"/>
</dbReference>
<feature type="transmembrane region" description="Helical" evidence="6">
    <location>
        <begin position="161"/>
        <end position="178"/>
    </location>
</feature>